<dbReference type="EMBL" id="SMOL01000458">
    <property type="protein sequence ID" value="KAB2612926.1"/>
    <property type="molecule type" value="Genomic_DNA"/>
</dbReference>
<evidence type="ECO:0000313" key="1">
    <source>
        <dbReference type="EMBL" id="KAB2612926.1"/>
    </source>
</evidence>
<accession>A0A5N5GBV9</accession>
<keyword evidence="2" id="KW-1185">Reference proteome</keyword>
<dbReference type="AlphaFoldDB" id="A0A5N5GBV9"/>
<gene>
    <name evidence="1" type="ORF">D8674_035242</name>
</gene>
<sequence length="115" mass="12118">MVICHQHKPHIQILKLLGGGELSDAFEATNLLVEDERYVECVDRGEIGGLEVADGLKVLDGYALVILGATGEDEALLGAVGGEGRVGPLVRLGVDGGEVGVEEEKRGERGGIWAR</sequence>
<evidence type="ECO:0000313" key="2">
    <source>
        <dbReference type="Proteomes" id="UP000327157"/>
    </source>
</evidence>
<name>A0A5N5GBV9_9ROSA</name>
<dbReference type="Proteomes" id="UP000327157">
    <property type="component" value="Chromosome 9"/>
</dbReference>
<reference evidence="1 2" key="1">
    <citation type="submission" date="2019-09" db="EMBL/GenBank/DDBJ databases">
        <authorList>
            <person name="Ou C."/>
        </authorList>
    </citation>
    <scope>NUCLEOTIDE SEQUENCE [LARGE SCALE GENOMIC DNA]</scope>
    <source>
        <strain evidence="1">S2</strain>
        <tissue evidence="1">Leaf</tissue>
    </source>
</reference>
<reference evidence="2" key="2">
    <citation type="submission" date="2019-10" db="EMBL/GenBank/DDBJ databases">
        <title>A de novo genome assembly of a pear dwarfing rootstock.</title>
        <authorList>
            <person name="Wang F."/>
            <person name="Wang J."/>
            <person name="Li S."/>
            <person name="Zhang Y."/>
            <person name="Fang M."/>
            <person name="Ma L."/>
            <person name="Zhao Y."/>
            <person name="Jiang S."/>
        </authorList>
    </citation>
    <scope>NUCLEOTIDE SEQUENCE [LARGE SCALE GENOMIC DNA]</scope>
</reference>
<reference evidence="1 2" key="3">
    <citation type="submission" date="2019-11" db="EMBL/GenBank/DDBJ databases">
        <title>A de novo genome assembly of a pear dwarfing rootstock.</title>
        <authorList>
            <person name="Wang F."/>
            <person name="Wang J."/>
            <person name="Li S."/>
            <person name="Zhang Y."/>
            <person name="Fang M."/>
            <person name="Ma L."/>
            <person name="Zhao Y."/>
            <person name="Jiang S."/>
        </authorList>
    </citation>
    <scope>NUCLEOTIDE SEQUENCE [LARGE SCALE GENOMIC DNA]</scope>
    <source>
        <strain evidence="1">S2</strain>
        <tissue evidence="1">Leaf</tissue>
    </source>
</reference>
<proteinExistence type="predicted"/>
<protein>
    <submittedName>
        <fullName evidence="1">Uncharacterized protein</fullName>
    </submittedName>
</protein>
<comment type="caution">
    <text evidence="1">The sequence shown here is derived from an EMBL/GenBank/DDBJ whole genome shotgun (WGS) entry which is preliminary data.</text>
</comment>
<organism evidence="1 2">
    <name type="scientific">Pyrus ussuriensis x Pyrus communis</name>
    <dbReference type="NCBI Taxonomy" id="2448454"/>
    <lineage>
        <taxon>Eukaryota</taxon>
        <taxon>Viridiplantae</taxon>
        <taxon>Streptophyta</taxon>
        <taxon>Embryophyta</taxon>
        <taxon>Tracheophyta</taxon>
        <taxon>Spermatophyta</taxon>
        <taxon>Magnoliopsida</taxon>
        <taxon>eudicotyledons</taxon>
        <taxon>Gunneridae</taxon>
        <taxon>Pentapetalae</taxon>
        <taxon>rosids</taxon>
        <taxon>fabids</taxon>
        <taxon>Rosales</taxon>
        <taxon>Rosaceae</taxon>
        <taxon>Amygdaloideae</taxon>
        <taxon>Maleae</taxon>
        <taxon>Pyrus</taxon>
    </lineage>
</organism>